<keyword evidence="1" id="KW-1133">Transmembrane helix</keyword>
<accession>A0ABP3DDJ8</accession>
<feature type="transmembrane region" description="Helical" evidence="1">
    <location>
        <begin position="65"/>
        <end position="83"/>
    </location>
</feature>
<keyword evidence="1" id="KW-0472">Membrane</keyword>
<reference evidence="3" key="1">
    <citation type="journal article" date="2019" name="Int. J. Syst. Evol. Microbiol.">
        <title>The Global Catalogue of Microorganisms (GCM) 10K type strain sequencing project: providing services to taxonomists for standard genome sequencing and annotation.</title>
        <authorList>
            <consortium name="The Broad Institute Genomics Platform"/>
            <consortium name="The Broad Institute Genome Sequencing Center for Infectious Disease"/>
            <person name="Wu L."/>
            <person name="Ma J."/>
        </authorList>
    </citation>
    <scope>NUCLEOTIDE SEQUENCE [LARGE SCALE GENOMIC DNA]</scope>
    <source>
        <strain evidence="3">JCM 3380</strain>
    </source>
</reference>
<keyword evidence="3" id="KW-1185">Reference proteome</keyword>
<evidence type="ECO:0000313" key="2">
    <source>
        <dbReference type="EMBL" id="GAA0229944.1"/>
    </source>
</evidence>
<gene>
    <name evidence="2" type="ORF">GCM10010492_30510</name>
</gene>
<evidence type="ECO:0000256" key="1">
    <source>
        <dbReference type="SAM" id="Phobius"/>
    </source>
</evidence>
<dbReference type="Proteomes" id="UP001500416">
    <property type="component" value="Unassembled WGS sequence"/>
</dbReference>
<keyword evidence="1" id="KW-0812">Transmembrane</keyword>
<sequence>MRNGPVEVFLAMVVGAAGGALFLLEGLIRWQSSGDGAWVKFPLIILVLELIAVAGLIARFRPARLTAAFIYGLVGLVHLLATLNEGPLWVRVLSGVLSAGHIFGVVLLNMKPAREHFGAAR</sequence>
<comment type="caution">
    <text evidence="2">The sequence shown here is derived from an EMBL/GenBank/DDBJ whole genome shotgun (WGS) entry which is preliminary data.</text>
</comment>
<organism evidence="2 3">
    <name type="scientific">Saccharothrix mutabilis subsp. mutabilis</name>
    <dbReference type="NCBI Taxonomy" id="66855"/>
    <lineage>
        <taxon>Bacteria</taxon>
        <taxon>Bacillati</taxon>
        <taxon>Actinomycetota</taxon>
        <taxon>Actinomycetes</taxon>
        <taxon>Pseudonocardiales</taxon>
        <taxon>Pseudonocardiaceae</taxon>
        <taxon>Saccharothrix</taxon>
    </lineage>
</organism>
<feature type="transmembrane region" description="Helical" evidence="1">
    <location>
        <begin position="37"/>
        <end position="58"/>
    </location>
</feature>
<dbReference type="EMBL" id="BAAABU010000005">
    <property type="protein sequence ID" value="GAA0229944.1"/>
    <property type="molecule type" value="Genomic_DNA"/>
</dbReference>
<dbReference type="RefSeq" id="WP_343934443.1">
    <property type="nucleotide sequence ID" value="NZ_BAAABU010000005.1"/>
</dbReference>
<protein>
    <recommendedName>
        <fullName evidence="4">DUF2127 domain-containing protein</fullName>
    </recommendedName>
</protein>
<evidence type="ECO:0008006" key="4">
    <source>
        <dbReference type="Google" id="ProtNLM"/>
    </source>
</evidence>
<feature type="transmembrane region" description="Helical" evidence="1">
    <location>
        <begin position="89"/>
        <end position="108"/>
    </location>
</feature>
<feature type="transmembrane region" description="Helical" evidence="1">
    <location>
        <begin position="9"/>
        <end position="31"/>
    </location>
</feature>
<evidence type="ECO:0000313" key="3">
    <source>
        <dbReference type="Proteomes" id="UP001500416"/>
    </source>
</evidence>
<proteinExistence type="predicted"/>
<name>A0ABP3DDJ8_9PSEU</name>